<dbReference type="PANTHER" id="PTHR38432">
    <property type="entry name" value="TELA-LIKE PROTEIN SAOUHSC_01408"/>
    <property type="match status" value="1"/>
</dbReference>
<dbReference type="Pfam" id="PF05816">
    <property type="entry name" value="TelA"/>
    <property type="match status" value="1"/>
</dbReference>
<dbReference type="PANTHER" id="PTHR38432:SF1">
    <property type="entry name" value="TELA-LIKE PROTEIN SAOUHSC_01408"/>
    <property type="match status" value="1"/>
</dbReference>
<accession>A0ABT6ZHZ2</accession>
<evidence type="ECO:0000256" key="3">
    <source>
        <dbReference type="SAM" id="Coils"/>
    </source>
</evidence>
<feature type="coiled-coil region" evidence="3">
    <location>
        <begin position="139"/>
        <end position="166"/>
    </location>
</feature>
<evidence type="ECO:0000256" key="4">
    <source>
        <dbReference type="SAM" id="MobiDB-lite"/>
    </source>
</evidence>
<feature type="region of interest" description="Disordered" evidence="4">
    <location>
        <begin position="1"/>
        <end position="36"/>
    </location>
</feature>
<comment type="caution">
    <text evidence="5">The sequence shown here is derived from an EMBL/GenBank/DDBJ whole genome shotgun (WGS) entry which is preliminary data.</text>
</comment>
<organism evidence="5 6">
    <name type="scientific">Kribbibacterium absianum</name>
    <dbReference type="NCBI Taxonomy" id="3044210"/>
    <lineage>
        <taxon>Bacteria</taxon>
        <taxon>Bacillati</taxon>
        <taxon>Actinomycetota</taxon>
        <taxon>Coriobacteriia</taxon>
        <taxon>Coriobacteriales</taxon>
        <taxon>Kribbibacteriaceae</taxon>
        <taxon>Kribbibacterium</taxon>
    </lineage>
</organism>
<gene>
    <name evidence="5" type="ORF">QJ043_01045</name>
</gene>
<name>A0ABT6ZHZ2_9ACTN</name>
<feature type="coiled-coil region" evidence="3">
    <location>
        <begin position="219"/>
        <end position="246"/>
    </location>
</feature>
<comment type="similarity">
    <text evidence="1 2">Belongs to the TelA family.</text>
</comment>
<reference evidence="5" key="1">
    <citation type="submission" date="2023-05" db="EMBL/GenBank/DDBJ databases">
        <title>[olsenella] sp. nov., isolated from a pig farm feces dump.</title>
        <authorList>
            <person name="Chang Y.-H."/>
        </authorList>
    </citation>
    <scope>NUCLEOTIDE SEQUENCE</scope>
    <source>
        <strain evidence="5">YH-ols2217</strain>
    </source>
</reference>
<feature type="compositionally biased region" description="Acidic residues" evidence="4">
    <location>
        <begin position="1"/>
        <end position="14"/>
    </location>
</feature>
<keyword evidence="6" id="KW-1185">Reference proteome</keyword>
<evidence type="ECO:0000313" key="6">
    <source>
        <dbReference type="Proteomes" id="UP001431693"/>
    </source>
</evidence>
<feature type="coiled-coil region" evidence="3">
    <location>
        <begin position="359"/>
        <end position="386"/>
    </location>
</feature>
<sequence>MAEDNEITIDDLTDFEAAPSPSLTLSPSLGQEEETVTVTVAEKAQAPQLDDSLSVEERKQVDAFSKQIDISNSTQIMQYGAGAQKKMADFSQATLEKVRTQDLGEVGDMITGVVTELRNLDAEEEKGLFGFFKKRGNKLATIKTRYDKAEANIEKVVDALKDNQMQLMKDSATLDKLYDLNMTYFKELTMYILAGKQRVEEVKNGELKELRAKAATSGRTEDAEAVQKLESQIDRFEKKLSDLDLSRTISMQTAPQIRMVQNNEILMIEKIQTTLVNTIPLWKSQMVLALGIANAEAAVKAQRTVTDTTNELLRKNAELLKTSTTEVARESERGIVDLETLKATNESLIQTFDEVMQIQQEGRQKRAEAEKELREMERELKQKLLEVPRG</sequence>
<dbReference type="RefSeq" id="WP_283712315.1">
    <property type="nucleotide sequence ID" value="NZ_JASJEW010000001.1"/>
</dbReference>
<dbReference type="PIRSF" id="PIRSF026508">
    <property type="entry name" value="TelA"/>
    <property type="match status" value="1"/>
</dbReference>
<evidence type="ECO:0000313" key="5">
    <source>
        <dbReference type="EMBL" id="MDJ1128674.1"/>
    </source>
</evidence>
<protein>
    <submittedName>
        <fullName evidence="5">Toxic anion resistance protein</fullName>
    </submittedName>
</protein>
<keyword evidence="3" id="KW-0175">Coiled coil</keyword>
<dbReference type="InterPro" id="IPR008863">
    <property type="entry name" value="Toxic_anion-R_TelA"/>
</dbReference>
<evidence type="ECO:0000256" key="1">
    <source>
        <dbReference type="ARBA" id="ARBA00005541"/>
    </source>
</evidence>
<proteinExistence type="inferred from homology"/>
<dbReference type="EMBL" id="JASJEX010000001">
    <property type="protein sequence ID" value="MDJ1128674.1"/>
    <property type="molecule type" value="Genomic_DNA"/>
</dbReference>
<feature type="compositionally biased region" description="Low complexity" evidence="4">
    <location>
        <begin position="19"/>
        <end position="29"/>
    </location>
</feature>
<dbReference type="Proteomes" id="UP001431693">
    <property type="component" value="Unassembled WGS sequence"/>
</dbReference>
<evidence type="ECO:0000256" key="2">
    <source>
        <dbReference type="PIRNR" id="PIRNR026508"/>
    </source>
</evidence>